<evidence type="ECO:0000256" key="1">
    <source>
        <dbReference type="SAM" id="MobiDB-lite"/>
    </source>
</evidence>
<evidence type="ECO:0008006" key="5">
    <source>
        <dbReference type="Google" id="ProtNLM"/>
    </source>
</evidence>
<evidence type="ECO:0000313" key="3">
    <source>
        <dbReference type="EMBL" id="KAG7309072.1"/>
    </source>
</evidence>
<organism evidence="3 4">
    <name type="scientific">Plutella xylostella</name>
    <name type="common">Diamondback moth</name>
    <name type="synonym">Plutella maculipennis</name>
    <dbReference type="NCBI Taxonomy" id="51655"/>
    <lineage>
        <taxon>Eukaryota</taxon>
        <taxon>Metazoa</taxon>
        <taxon>Ecdysozoa</taxon>
        <taxon>Arthropoda</taxon>
        <taxon>Hexapoda</taxon>
        <taxon>Insecta</taxon>
        <taxon>Pterygota</taxon>
        <taxon>Neoptera</taxon>
        <taxon>Endopterygota</taxon>
        <taxon>Lepidoptera</taxon>
        <taxon>Glossata</taxon>
        <taxon>Ditrysia</taxon>
        <taxon>Yponomeutoidea</taxon>
        <taxon>Plutellidae</taxon>
        <taxon>Plutella</taxon>
    </lineage>
</organism>
<accession>A0ABQ7QVJ3</accession>
<feature type="region of interest" description="Disordered" evidence="1">
    <location>
        <begin position="283"/>
        <end position="310"/>
    </location>
</feature>
<keyword evidence="4" id="KW-1185">Reference proteome</keyword>
<dbReference type="Proteomes" id="UP000823941">
    <property type="component" value="Chromosome 7"/>
</dbReference>
<sequence length="508" mass="59170">MRRKIYLLLFVILITTNLSAGKDSNKNKTVKVSHKNIKNVSHSKFTNVDRNKRSIDDDEDDKPFWAHRGKKQSDEDLMTDLRSNPNLKNRILKAAEKIVKDPPFWGNRGRRDSSSVENFVEDMDYPIADPYETSMMGRNCKHCNDPLYQSLQQGRSMYDSQLERRDEMSPFWGNRGRRTSDEIENDDDFSPFWGNRGRRQEDDPFWGTRGRREEEPFWGNRGRREELPFWSNRGRQARLLKNWEQIDEEPFWGNRGRRRDLKDSIRDAISDVEEEIVNLSKFKSDQSKYGKGSSHSTGRESSLKHLFDGKPRQKMGYKATKKAISQVDPSQSSTVHDDRMYVDEPHYIIVERSSRSSGEVDPFYISRGKKMNHNKLYLEKAARDRRGAIEEIVKSVKNDPYFIVRGKKDSDESDIKADNSTALHKKYAKAKELICATVNILLLNKNAAGKDKREGQDSDRGRRAILNKLAAQLQIDPYFVSRGKKNNDWTNKDEYLAEFLDQVSEMCN</sequence>
<feature type="region of interest" description="Disordered" evidence="1">
    <location>
        <begin position="169"/>
        <end position="213"/>
    </location>
</feature>
<comment type="caution">
    <text evidence="3">The sequence shown here is derived from an EMBL/GenBank/DDBJ whole genome shotgun (WGS) entry which is preliminary data.</text>
</comment>
<evidence type="ECO:0000313" key="4">
    <source>
        <dbReference type="Proteomes" id="UP000823941"/>
    </source>
</evidence>
<feature type="signal peptide" evidence="2">
    <location>
        <begin position="1"/>
        <end position="21"/>
    </location>
</feature>
<protein>
    <recommendedName>
        <fullName evidence="5">Natalisin</fullName>
    </recommendedName>
</protein>
<feature type="compositionally biased region" description="Basic and acidic residues" evidence="1">
    <location>
        <begin position="297"/>
        <end position="310"/>
    </location>
</feature>
<proteinExistence type="predicted"/>
<dbReference type="EMBL" id="JAHIBW010000007">
    <property type="protein sequence ID" value="KAG7309072.1"/>
    <property type="molecule type" value="Genomic_DNA"/>
</dbReference>
<gene>
    <name evidence="3" type="ORF">JYU34_004961</name>
</gene>
<evidence type="ECO:0000256" key="2">
    <source>
        <dbReference type="SAM" id="SignalP"/>
    </source>
</evidence>
<keyword evidence="2" id="KW-0732">Signal</keyword>
<name>A0ABQ7QVJ3_PLUXY</name>
<reference evidence="3 4" key="1">
    <citation type="submission" date="2021-06" db="EMBL/GenBank/DDBJ databases">
        <title>A haploid diamondback moth (Plutella xylostella L.) genome assembly resolves 31 chromosomes and identifies a diamide resistance mutation.</title>
        <authorList>
            <person name="Ward C.M."/>
            <person name="Perry K.D."/>
            <person name="Baker G."/>
            <person name="Powis K."/>
            <person name="Heckel D.G."/>
            <person name="Baxter S.W."/>
        </authorList>
    </citation>
    <scope>NUCLEOTIDE SEQUENCE [LARGE SCALE GENOMIC DNA]</scope>
    <source>
        <strain evidence="3 4">LV</strain>
        <tissue evidence="3">Single pupa</tissue>
    </source>
</reference>
<feature type="chain" id="PRO_5045554833" description="Natalisin" evidence="2">
    <location>
        <begin position="22"/>
        <end position="508"/>
    </location>
</feature>